<keyword evidence="5" id="KW-0067">ATP-binding</keyword>
<evidence type="ECO:0000256" key="1">
    <source>
        <dbReference type="ARBA" id="ARBA00022448"/>
    </source>
</evidence>
<dbReference type="Proteomes" id="UP000002169">
    <property type="component" value="Chromosome 3"/>
</dbReference>
<keyword evidence="2" id="KW-1003">Cell membrane</keyword>
<dbReference type="PANTHER" id="PTHR42939">
    <property type="entry name" value="ABC TRANSPORTER ATP-BINDING PROTEIN ALBC-RELATED"/>
    <property type="match status" value="1"/>
</dbReference>
<dbReference type="Gene3D" id="3.40.50.300">
    <property type="entry name" value="P-loop containing nucleotide triphosphate hydrolases"/>
    <property type="match status" value="1"/>
</dbReference>
<dbReference type="EMBL" id="CP000960">
    <property type="protein sequence ID" value="ACA95626.1"/>
    <property type="molecule type" value="Genomic_DNA"/>
</dbReference>
<dbReference type="SMART" id="SM00382">
    <property type="entry name" value="AAA"/>
    <property type="match status" value="1"/>
</dbReference>
<dbReference type="GO" id="GO:0016887">
    <property type="term" value="F:ATP hydrolysis activity"/>
    <property type="evidence" value="ECO:0007669"/>
    <property type="project" value="InterPro"/>
</dbReference>
<evidence type="ECO:0000259" key="6">
    <source>
        <dbReference type="PROSITE" id="PS50893"/>
    </source>
</evidence>
<reference evidence="8" key="1">
    <citation type="submission" date="2008-02" db="EMBL/GenBank/DDBJ databases">
        <title>Complete sequence of chromosome 3 of Burkholderia cenocepacia MC0-3.</title>
        <authorList>
            <person name="Copeland A."/>
            <person name="Lucas S."/>
            <person name="Lapidus A."/>
            <person name="Barry K."/>
            <person name="Bruce D."/>
            <person name="Goodwin L."/>
            <person name="Glavina del Rio T."/>
            <person name="Dalin E."/>
            <person name="Tice H."/>
            <person name="Pitluck S."/>
            <person name="Chain P."/>
            <person name="Malfatti S."/>
            <person name="Shin M."/>
            <person name="Vergez L."/>
            <person name="Schmutz J."/>
            <person name="Larimer F."/>
            <person name="Land M."/>
            <person name="Hauser L."/>
            <person name="Kyrpides N."/>
            <person name="Mikhailova N."/>
            <person name="Tiedje J."/>
            <person name="Richardson P."/>
        </authorList>
    </citation>
    <scope>NUCLEOTIDE SEQUENCE [LARGE SCALE GENOMIC DNA]</scope>
    <source>
        <strain evidence="8">MC0-3</strain>
    </source>
</reference>
<protein>
    <submittedName>
        <fullName evidence="7">ABC transporter related</fullName>
    </submittedName>
</protein>
<dbReference type="InterPro" id="IPR027417">
    <property type="entry name" value="P-loop_NTPase"/>
</dbReference>
<dbReference type="KEGG" id="bcm:Bcenmc03_6511"/>
<keyword evidence="3" id="KW-0997">Cell inner membrane</keyword>
<dbReference type="PROSITE" id="PS50893">
    <property type="entry name" value="ABC_TRANSPORTER_2"/>
    <property type="match status" value="1"/>
</dbReference>
<keyword evidence="3" id="KW-0472">Membrane</keyword>
<feature type="domain" description="ABC transporter" evidence="6">
    <location>
        <begin position="36"/>
        <end position="264"/>
    </location>
</feature>
<dbReference type="InterPro" id="IPR051782">
    <property type="entry name" value="ABC_Transporter_VariousFunc"/>
</dbReference>
<dbReference type="GO" id="GO:0005524">
    <property type="term" value="F:ATP binding"/>
    <property type="evidence" value="ECO:0007669"/>
    <property type="project" value="UniProtKB-KW"/>
</dbReference>
<name>B1KBM9_BURO0</name>
<evidence type="ECO:0000313" key="8">
    <source>
        <dbReference type="Proteomes" id="UP000002169"/>
    </source>
</evidence>
<dbReference type="SUPFAM" id="SSF52540">
    <property type="entry name" value="P-loop containing nucleoside triphosphate hydrolases"/>
    <property type="match status" value="1"/>
</dbReference>
<evidence type="ECO:0000256" key="3">
    <source>
        <dbReference type="ARBA" id="ARBA00022519"/>
    </source>
</evidence>
<dbReference type="PANTHER" id="PTHR42939:SF1">
    <property type="entry name" value="ABC TRANSPORTER ATP-BINDING PROTEIN ALBC-RELATED"/>
    <property type="match status" value="1"/>
</dbReference>
<sequence length="340" mass="36684">MPTMSVSFLASVRAMFAAPAAFDRPRRAGTPPLPDAHAPGAALGARAIDVAAGDFRFSARHVRFRLGAITAIIGPNGSGKTTLLETLLGFRRGGSDVRVLDVPAERFMRDSRSLQRIGAQLQKVEYPDHLRVSEIVALHRAMYAHTDAAITDALGIAELLDKPCRALSKGQRQRVDLYVALAHRPELAVLDEPFTGLDRRYAGVVIDLLRHRASGTSVAMICHSEEELSVVDDLVWVRDGGVRYQGDQDTLRAELVGDARAVLHCRDAADARALRKRLAALPGVTGVRVSAAHVVEAFGDATLHPNVHRIVGEQGIQHLALAPSTPGDLLRLCTEGPTHD</sequence>
<dbReference type="AlphaFoldDB" id="B1KBM9"/>
<evidence type="ECO:0000256" key="4">
    <source>
        <dbReference type="ARBA" id="ARBA00022741"/>
    </source>
</evidence>
<dbReference type="InterPro" id="IPR003593">
    <property type="entry name" value="AAA+_ATPase"/>
</dbReference>
<evidence type="ECO:0000256" key="2">
    <source>
        <dbReference type="ARBA" id="ARBA00022475"/>
    </source>
</evidence>
<dbReference type="InterPro" id="IPR003439">
    <property type="entry name" value="ABC_transporter-like_ATP-bd"/>
</dbReference>
<dbReference type="Pfam" id="PF00005">
    <property type="entry name" value="ABC_tran"/>
    <property type="match status" value="1"/>
</dbReference>
<gene>
    <name evidence="7" type="ordered locus">Bcenmc03_6511</name>
</gene>
<evidence type="ECO:0000256" key="5">
    <source>
        <dbReference type="ARBA" id="ARBA00022840"/>
    </source>
</evidence>
<organism evidence="7 8">
    <name type="scientific">Burkholderia orbicola (strain MC0-3)</name>
    <dbReference type="NCBI Taxonomy" id="406425"/>
    <lineage>
        <taxon>Bacteria</taxon>
        <taxon>Pseudomonadati</taxon>
        <taxon>Pseudomonadota</taxon>
        <taxon>Betaproteobacteria</taxon>
        <taxon>Burkholderiales</taxon>
        <taxon>Burkholderiaceae</taxon>
        <taxon>Burkholderia</taxon>
        <taxon>Burkholderia cepacia complex</taxon>
        <taxon>Burkholderia orbicola</taxon>
    </lineage>
</organism>
<dbReference type="HOGENOM" id="CLU_815532_0_0_4"/>
<keyword evidence="4" id="KW-0547">Nucleotide-binding</keyword>
<proteinExistence type="predicted"/>
<keyword evidence="1" id="KW-0813">Transport</keyword>
<evidence type="ECO:0000313" key="7">
    <source>
        <dbReference type="EMBL" id="ACA95626.1"/>
    </source>
</evidence>
<accession>B1KBM9</accession>